<comment type="caution">
    <text evidence="2">The sequence shown here is derived from an EMBL/GenBank/DDBJ whole genome shotgun (WGS) entry which is preliminary data.</text>
</comment>
<dbReference type="EMBL" id="JAGKQM010000018">
    <property type="protein sequence ID" value="KAH0862512.1"/>
    <property type="molecule type" value="Genomic_DNA"/>
</dbReference>
<reference evidence="2 3" key="1">
    <citation type="submission" date="2021-05" db="EMBL/GenBank/DDBJ databases">
        <title>Genome Assembly of Synthetic Allotetraploid Brassica napus Reveals Homoeologous Exchanges between Subgenomes.</title>
        <authorList>
            <person name="Davis J.T."/>
        </authorList>
    </citation>
    <scope>NUCLEOTIDE SEQUENCE [LARGE SCALE GENOMIC DNA]</scope>
    <source>
        <strain evidence="3">cv. Da-Ae</strain>
        <tissue evidence="2">Seedling</tissue>
    </source>
</reference>
<sequence>MLGNSSTLGLGRMFKTEKRHTSGLQTGLRMESCLTIFKRLPWCASRLTEMLPLLNFGRMVLGSSQTHARTDNCRYFLIYPLWLLMIMRMNLNGGLGIRKKSGSIQERSINCSVPLPQRFPGTRRCPTRDRILSWGLQTDPKCLYCNVGDESITHCFFECNFTWEIWKIIAAKCGFSSTRQWQALLLQLQHHPPNKVLKTLLLLCWQATLYTLWTERNNRLHNAHFSSSAELVRQIKLTVKNRASSLRIDRPKFSSSLLQLWFAT</sequence>
<protein>
    <recommendedName>
        <fullName evidence="1">Reverse transcriptase zinc-binding domain-containing protein</fullName>
    </recommendedName>
</protein>
<dbReference type="PANTHER" id="PTHR33116:SF84">
    <property type="entry name" value="RNA-DIRECTED DNA POLYMERASE"/>
    <property type="match status" value="1"/>
</dbReference>
<evidence type="ECO:0000313" key="3">
    <source>
        <dbReference type="Proteomes" id="UP000824890"/>
    </source>
</evidence>
<organism evidence="2 3">
    <name type="scientific">Brassica napus</name>
    <name type="common">Rape</name>
    <dbReference type="NCBI Taxonomy" id="3708"/>
    <lineage>
        <taxon>Eukaryota</taxon>
        <taxon>Viridiplantae</taxon>
        <taxon>Streptophyta</taxon>
        <taxon>Embryophyta</taxon>
        <taxon>Tracheophyta</taxon>
        <taxon>Spermatophyta</taxon>
        <taxon>Magnoliopsida</taxon>
        <taxon>eudicotyledons</taxon>
        <taxon>Gunneridae</taxon>
        <taxon>Pentapetalae</taxon>
        <taxon>rosids</taxon>
        <taxon>malvids</taxon>
        <taxon>Brassicales</taxon>
        <taxon>Brassicaceae</taxon>
        <taxon>Brassiceae</taxon>
        <taxon>Brassica</taxon>
    </lineage>
</organism>
<evidence type="ECO:0000313" key="2">
    <source>
        <dbReference type="EMBL" id="KAH0862512.1"/>
    </source>
</evidence>
<keyword evidence="3" id="KW-1185">Reference proteome</keyword>
<accession>A0ABQ7Y4G3</accession>
<dbReference type="Proteomes" id="UP000824890">
    <property type="component" value="Unassembled WGS sequence"/>
</dbReference>
<gene>
    <name evidence="2" type="ORF">HID58_079723</name>
</gene>
<dbReference type="Pfam" id="PF13966">
    <property type="entry name" value="zf-RVT"/>
    <property type="match status" value="1"/>
</dbReference>
<feature type="domain" description="Reverse transcriptase zinc-binding" evidence="1">
    <location>
        <begin position="122"/>
        <end position="166"/>
    </location>
</feature>
<proteinExistence type="predicted"/>
<name>A0ABQ7Y4G3_BRANA</name>
<evidence type="ECO:0000259" key="1">
    <source>
        <dbReference type="Pfam" id="PF13966"/>
    </source>
</evidence>
<dbReference type="InterPro" id="IPR026960">
    <property type="entry name" value="RVT-Znf"/>
</dbReference>
<dbReference type="PANTHER" id="PTHR33116">
    <property type="entry name" value="REVERSE TRANSCRIPTASE ZINC-BINDING DOMAIN-CONTAINING PROTEIN-RELATED-RELATED"/>
    <property type="match status" value="1"/>
</dbReference>